<proteinExistence type="predicted"/>
<keyword evidence="3" id="KW-1185">Reference proteome</keyword>
<accession>A0A4Y7SNB8</accession>
<feature type="region of interest" description="Disordered" evidence="1">
    <location>
        <begin position="51"/>
        <end position="83"/>
    </location>
</feature>
<feature type="compositionally biased region" description="Basic and acidic residues" evidence="1">
    <location>
        <begin position="64"/>
        <end position="77"/>
    </location>
</feature>
<reference evidence="2 3" key="1">
    <citation type="journal article" date="2019" name="Nat. Ecol. Evol.">
        <title>Megaphylogeny resolves global patterns of mushroom evolution.</title>
        <authorList>
            <person name="Varga T."/>
            <person name="Krizsan K."/>
            <person name="Foldi C."/>
            <person name="Dima B."/>
            <person name="Sanchez-Garcia M."/>
            <person name="Sanchez-Ramirez S."/>
            <person name="Szollosi G.J."/>
            <person name="Szarkandi J.G."/>
            <person name="Papp V."/>
            <person name="Albert L."/>
            <person name="Andreopoulos W."/>
            <person name="Angelini C."/>
            <person name="Antonin V."/>
            <person name="Barry K.W."/>
            <person name="Bougher N.L."/>
            <person name="Buchanan P."/>
            <person name="Buyck B."/>
            <person name="Bense V."/>
            <person name="Catcheside P."/>
            <person name="Chovatia M."/>
            <person name="Cooper J."/>
            <person name="Damon W."/>
            <person name="Desjardin D."/>
            <person name="Finy P."/>
            <person name="Geml J."/>
            <person name="Haridas S."/>
            <person name="Hughes K."/>
            <person name="Justo A."/>
            <person name="Karasinski D."/>
            <person name="Kautmanova I."/>
            <person name="Kiss B."/>
            <person name="Kocsube S."/>
            <person name="Kotiranta H."/>
            <person name="LaButti K.M."/>
            <person name="Lechner B.E."/>
            <person name="Liimatainen K."/>
            <person name="Lipzen A."/>
            <person name="Lukacs Z."/>
            <person name="Mihaltcheva S."/>
            <person name="Morgado L.N."/>
            <person name="Niskanen T."/>
            <person name="Noordeloos M.E."/>
            <person name="Ohm R.A."/>
            <person name="Ortiz-Santana B."/>
            <person name="Ovrebo C."/>
            <person name="Racz N."/>
            <person name="Riley R."/>
            <person name="Savchenko A."/>
            <person name="Shiryaev A."/>
            <person name="Soop K."/>
            <person name="Spirin V."/>
            <person name="Szebenyi C."/>
            <person name="Tomsovsky M."/>
            <person name="Tulloss R.E."/>
            <person name="Uehling J."/>
            <person name="Grigoriev I.V."/>
            <person name="Vagvolgyi C."/>
            <person name="Papp T."/>
            <person name="Martin F.M."/>
            <person name="Miettinen O."/>
            <person name="Hibbett D.S."/>
            <person name="Nagy L.G."/>
        </authorList>
    </citation>
    <scope>NUCLEOTIDE SEQUENCE [LARGE SCALE GENOMIC DNA]</scope>
    <source>
        <strain evidence="2 3">FP101781</strain>
    </source>
</reference>
<sequence>MTADKPKSRDAHHPKRVSCPNHRLYRNPAKLKHSPSYVQPSLFVLTAPRAIRPTPSAVQGLKNSESRNHLKTHEGSKQGRGRAQILQGLRGSSSRTKESTHSPVKQEIEHAIAGKAGLNRCAITRFMKTWRRRADLHET</sequence>
<feature type="region of interest" description="Disordered" evidence="1">
    <location>
        <begin position="1"/>
        <end position="33"/>
    </location>
</feature>
<dbReference type="EMBL" id="QPFP01000079">
    <property type="protein sequence ID" value="TEB23357.1"/>
    <property type="molecule type" value="Genomic_DNA"/>
</dbReference>
<protein>
    <submittedName>
        <fullName evidence="2">Uncharacterized protein</fullName>
    </submittedName>
</protein>
<feature type="compositionally biased region" description="Basic residues" evidence="1">
    <location>
        <begin position="23"/>
        <end position="33"/>
    </location>
</feature>
<organism evidence="2 3">
    <name type="scientific">Coprinellus micaceus</name>
    <name type="common">Glistening ink-cap mushroom</name>
    <name type="synonym">Coprinus micaceus</name>
    <dbReference type="NCBI Taxonomy" id="71717"/>
    <lineage>
        <taxon>Eukaryota</taxon>
        <taxon>Fungi</taxon>
        <taxon>Dikarya</taxon>
        <taxon>Basidiomycota</taxon>
        <taxon>Agaricomycotina</taxon>
        <taxon>Agaricomycetes</taxon>
        <taxon>Agaricomycetidae</taxon>
        <taxon>Agaricales</taxon>
        <taxon>Agaricineae</taxon>
        <taxon>Psathyrellaceae</taxon>
        <taxon>Coprinellus</taxon>
    </lineage>
</organism>
<evidence type="ECO:0000313" key="3">
    <source>
        <dbReference type="Proteomes" id="UP000298030"/>
    </source>
</evidence>
<evidence type="ECO:0000313" key="2">
    <source>
        <dbReference type="EMBL" id="TEB23357.1"/>
    </source>
</evidence>
<feature type="compositionally biased region" description="Basic and acidic residues" evidence="1">
    <location>
        <begin position="1"/>
        <end position="11"/>
    </location>
</feature>
<evidence type="ECO:0000256" key="1">
    <source>
        <dbReference type="SAM" id="MobiDB-lite"/>
    </source>
</evidence>
<name>A0A4Y7SNB8_COPMI</name>
<gene>
    <name evidence="2" type="ORF">FA13DRAFT_1418715</name>
</gene>
<comment type="caution">
    <text evidence="2">The sequence shown here is derived from an EMBL/GenBank/DDBJ whole genome shotgun (WGS) entry which is preliminary data.</text>
</comment>
<dbReference type="AlphaFoldDB" id="A0A4Y7SNB8"/>
<dbReference type="Proteomes" id="UP000298030">
    <property type="component" value="Unassembled WGS sequence"/>
</dbReference>